<dbReference type="Pfam" id="PF12645">
    <property type="entry name" value="HTH_16"/>
    <property type="match status" value="1"/>
</dbReference>
<gene>
    <name evidence="2" type="ORF">IMI45_19815</name>
</gene>
<dbReference type="EMBL" id="CP063415">
    <property type="protein sequence ID" value="UOE78279.1"/>
    <property type="molecule type" value="Genomic_DNA"/>
</dbReference>
<dbReference type="Proteomes" id="UP001058458">
    <property type="component" value="Plasmid unnamed1"/>
</dbReference>
<protein>
    <submittedName>
        <fullName evidence="2">Helix-turn-helix domain-containing protein</fullName>
    </submittedName>
</protein>
<evidence type="ECO:0000313" key="2">
    <source>
        <dbReference type="EMBL" id="UOE78279.1"/>
    </source>
</evidence>
<dbReference type="InterPro" id="IPR024760">
    <property type="entry name" value="HTH_dom_conjug_TS-like"/>
</dbReference>
<feature type="domain" description="Helix-turn-helix conjugative transposon-like" evidence="1">
    <location>
        <begin position="5"/>
        <end position="50"/>
    </location>
</feature>
<evidence type="ECO:0000313" key="3">
    <source>
        <dbReference type="Proteomes" id="UP001058458"/>
    </source>
</evidence>
<accession>A0AB38R5V1</accession>
<keyword evidence="2" id="KW-0614">Plasmid</keyword>
<reference evidence="2" key="1">
    <citation type="submission" date="2020-10" db="EMBL/GenBank/DDBJ databases">
        <authorList>
            <person name="Delgado J.A."/>
            <person name="Gonzalez J.M."/>
        </authorList>
    </citation>
    <scope>NUCLEOTIDE SEQUENCE</scope>
    <source>
        <strain evidence="2">23.6</strain>
        <plasmid evidence="2">unnamed1</plasmid>
    </source>
</reference>
<sequence>MDKDQGNIEEMVEILEKFEGKIQKILSQTIYKERDDLAQEIRLKIIEKLNTLEFSDIPSFWSFIENSKSYQD</sequence>
<evidence type="ECO:0000259" key="1">
    <source>
        <dbReference type="Pfam" id="PF12645"/>
    </source>
</evidence>
<name>A0AB38R5V1_PARTM</name>
<geneLocation type="plasmid" evidence="2 3">
    <name>unnamed1</name>
</geneLocation>
<proteinExistence type="predicted"/>
<dbReference type="AlphaFoldDB" id="A0AB38R5V1"/>
<dbReference type="RefSeq" id="WP_248295902.1">
    <property type="nucleotide sequence ID" value="NZ_CP063415.1"/>
</dbReference>
<organism evidence="2 3">
    <name type="scientific">Parageobacillus thermoglucosidasius</name>
    <name type="common">Geobacillus thermoglucosidasius</name>
    <dbReference type="NCBI Taxonomy" id="1426"/>
    <lineage>
        <taxon>Bacteria</taxon>
        <taxon>Bacillati</taxon>
        <taxon>Bacillota</taxon>
        <taxon>Bacilli</taxon>
        <taxon>Bacillales</taxon>
        <taxon>Anoxybacillaceae</taxon>
        <taxon>Parageobacillus</taxon>
    </lineage>
</organism>